<dbReference type="InterPro" id="IPR016193">
    <property type="entry name" value="Cytidine_deaminase-like"/>
</dbReference>
<evidence type="ECO:0000313" key="6">
    <source>
        <dbReference type="Proteomes" id="UP000590412"/>
    </source>
</evidence>
<dbReference type="GO" id="GO:0008270">
    <property type="term" value="F:zinc ion binding"/>
    <property type="evidence" value="ECO:0007669"/>
    <property type="project" value="InterPro"/>
</dbReference>
<keyword evidence="1" id="KW-0479">Metal-binding</keyword>
<dbReference type="PANTHER" id="PTHR11079">
    <property type="entry name" value="CYTOSINE DEAMINASE FAMILY MEMBER"/>
    <property type="match status" value="1"/>
</dbReference>
<dbReference type="SUPFAM" id="SSF53927">
    <property type="entry name" value="Cytidine deaminase-like"/>
    <property type="match status" value="1"/>
</dbReference>
<dbReference type="Pfam" id="PF00383">
    <property type="entry name" value="dCMP_cyt_deam_1"/>
    <property type="match status" value="1"/>
</dbReference>
<dbReference type="EMBL" id="JABWAB010000001">
    <property type="protein sequence ID" value="KAF6059827.1"/>
    <property type="molecule type" value="Genomic_DNA"/>
</dbReference>
<dbReference type="Proteomes" id="UP000590412">
    <property type="component" value="Unassembled WGS sequence"/>
</dbReference>
<gene>
    <name evidence="5" type="ORF">FOB60_001409</name>
</gene>
<protein>
    <submittedName>
        <fullName evidence="5">Cytidine and deoxycytidylate deaminase zinc-binding region family protein</fullName>
    </submittedName>
</protein>
<keyword evidence="3" id="KW-0862">Zinc</keyword>
<evidence type="ECO:0000256" key="3">
    <source>
        <dbReference type="ARBA" id="ARBA00022833"/>
    </source>
</evidence>
<dbReference type="Gene3D" id="3.40.140.10">
    <property type="entry name" value="Cytidine Deaminase, domain 2"/>
    <property type="match status" value="1"/>
</dbReference>
<dbReference type="InterPro" id="IPR002125">
    <property type="entry name" value="CMP_dCMP_dom"/>
</dbReference>
<sequence>MSDLTRHFQFMSTALFVGYKALLINETPVSCIVTRGDDIISIGYNYTNISLNGTKHAEFIALERLGRDIDYSELTLYVTVEPCIMCASYLRQLGIGRVYFGCGNDRFGGNGTILSIHNDTSLPHRGYPSIGGICRTEAIQLLRNFYIQENESAPIPQVKKNKNIEEKEFPPNTTNLSKADFIKFFGSLRWERFSSDVEITPNDGQGYFISQLLTLNELKQVPYLEEELGQVGLNQLDSFSSLFYEISNDGRVNYEQSIDKYLHKKRRTV</sequence>
<dbReference type="AlphaFoldDB" id="A0A8X7NRZ4"/>
<name>A0A8X7NRZ4_CANPA</name>
<accession>A0A8X7NRZ4</accession>
<dbReference type="PROSITE" id="PS00903">
    <property type="entry name" value="CYT_DCMP_DEAMINASES_1"/>
    <property type="match status" value="1"/>
</dbReference>
<dbReference type="GO" id="GO:0005634">
    <property type="term" value="C:nucleus"/>
    <property type="evidence" value="ECO:0007669"/>
    <property type="project" value="TreeGrafter"/>
</dbReference>
<comment type="caution">
    <text evidence="5">The sequence shown here is derived from an EMBL/GenBank/DDBJ whole genome shotgun (WGS) entry which is preliminary data.</text>
</comment>
<reference evidence="5" key="1">
    <citation type="submission" date="2020-03" db="EMBL/GenBank/DDBJ databases">
        <title>FDA dAtabase for Regulatory Grade micrObial Sequences (FDA-ARGOS): Supporting development and validation of Infectious Disease Dx tests.</title>
        <authorList>
            <person name="Campos J."/>
            <person name="Goldberg B."/>
            <person name="Tallon L."/>
            <person name="Sadzewicz L."/>
            <person name="Vavikolanu K."/>
            <person name="Mehta A."/>
            <person name="Aluvathingal J."/>
            <person name="Nadendla S."/>
            <person name="Nandy P."/>
            <person name="Geyer C."/>
            <person name="Yan Y."/>
            <person name="Sichtig H."/>
        </authorList>
    </citation>
    <scope>NUCLEOTIDE SEQUENCE [LARGE SCALE GENOMIC DNA]</scope>
    <source>
        <strain evidence="5">FDAARGOS_652</strain>
    </source>
</reference>
<dbReference type="CDD" id="cd01285">
    <property type="entry name" value="nucleoside_deaminase"/>
    <property type="match status" value="1"/>
</dbReference>
<dbReference type="InterPro" id="IPR016192">
    <property type="entry name" value="APOBEC/CMP_deaminase_Zn-bd"/>
</dbReference>
<proteinExistence type="predicted"/>
<evidence type="ECO:0000256" key="1">
    <source>
        <dbReference type="ARBA" id="ARBA00022723"/>
    </source>
</evidence>
<dbReference type="OrthoDB" id="1701769at2759"/>
<dbReference type="GO" id="GO:0005737">
    <property type="term" value="C:cytoplasm"/>
    <property type="evidence" value="ECO:0007669"/>
    <property type="project" value="TreeGrafter"/>
</dbReference>
<dbReference type="GO" id="GO:0052718">
    <property type="term" value="C:tRNA-specific adenosine-34 deaminase complex"/>
    <property type="evidence" value="ECO:0007669"/>
    <property type="project" value="EnsemblFungi"/>
</dbReference>
<dbReference type="GO" id="GO:0002100">
    <property type="term" value="P:tRNA wobble adenosine to inosine editing"/>
    <property type="evidence" value="ECO:0007669"/>
    <property type="project" value="EnsemblFungi"/>
</dbReference>
<dbReference type="PROSITE" id="PS51747">
    <property type="entry name" value="CYT_DCMP_DEAMINASES_2"/>
    <property type="match status" value="1"/>
</dbReference>
<evidence type="ECO:0000313" key="5">
    <source>
        <dbReference type="EMBL" id="KAF6059827.1"/>
    </source>
</evidence>
<dbReference type="GO" id="GO:0052717">
    <property type="term" value="F:tRNA-specific adenosine-34 deaminase activity"/>
    <property type="evidence" value="ECO:0007669"/>
    <property type="project" value="TreeGrafter"/>
</dbReference>
<evidence type="ECO:0000256" key="2">
    <source>
        <dbReference type="ARBA" id="ARBA00022801"/>
    </source>
</evidence>
<organism evidence="5 6">
    <name type="scientific">Candida parapsilosis</name>
    <name type="common">Yeast</name>
    <dbReference type="NCBI Taxonomy" id="5480"/>
    <lineage>
        <taxon>Eukaryota</taxon>
        <taxon>Fungi</taxon>
        <taxon>Dikarya</taxon>
        <taxon>Ascomycota</taxon>
        <taxon>Saccharomycotina</taxon>
        <taxon>Pichiomycetes</taxon>
        <taxon>Debaryomycetaceae</taxon>
        <taxon>Candida/Lodderomyces clade</taxon>
        <taxon>Candida</taxon>
    </lineage>
</organism>
<keyword evidence="2" id="KW-0378">Hydrolase</keyword>
<evidence type="ECO:0000259" key="4">
    <source>
        <dbReference type="PROSITE" id="PS51747"/>
    </source>
</evidence>
<feature type="domain" description="CMP/dCMP-type deaminase" evidence="4">
    <location>
        <begin position="5"/>
        <end position="129"/>
    </location>
</feature>
<dbReference type="PANTHER" id="PTHR11079:SF149">
    <property type="entry name" value="TRNA-SPECIFIC ADENOSINE DEAMINASE 2"/>
    <property type="match status" value="1"/>
</dbReference>